<name>A0A1M5K0K1_9GAMM</name>
<dbReference type="EMBL" id="FQWZ01000001">
    <property type="protein sequence ID" value="SHG46308.1"/>
    <property type="molecule type" value="Genomic_DNA"/>
</dbReference>
<evidence type="ECO:0000256" key="2">
    <source>
        <dbReference type="ARBA" id="ARBA00022475"/>
    </source>
</evidence>
<dbReference type="Pfam" id="PF02470">
    <property type="entry name" value="MlaD"/>
    <property type="match status" value="3"/>
</dbReference>
<accession>A0A1M5K0K1</accession>
<evidence type="ECO:0000256" key="3">
    <source>
        <dbReference type="ARBA" id="ARBA00022519"/>
    </source>
</evidence>
<evidence type="ECO:0000256" key="6">
    <source>
        <dbReference type="ARBA" id="ARBA00023136"/>
    </source>
</evidence>
<feature type="compositionally biased region" description="Basic and acidic residues" evidence="7">
    <location>
        <begin position="543"/>
        <end position="552"/>
    </location>
</feature>
<evidence type="ECO:0000256" key="8">
    <source>
        <dbReference type="SAM" id="Phobius"/>
    </source>
</evidence>
<dbReference type="InterPro" id="IPR051800">
    <property type="entry name" value="PqiA-PqiB_transport"/>
</dbReference>
<organism evidence="10 11">
    <name type="scientific">Hydrocarboniphaga daqingensis</name>
    <dbReference type="NCBI Taxonomy" id="490188"/>
    <lineage>
        <taxon>Bacteria</taxon>
        <taxon>Pseudomonadati</taxon>
        <taxon>Pseudomonadota</taxon>
        <taxon>Gammaproteobacteria</taxon>
        <taxon>Nevskiales</taxon>
        <taxon>Nevskiaceae</taxon>
        <taxon>Hydrocarboniphaga</taxon>
    </lineage>
</organism>
<feature type="region of interest" description="Disordered" evidence="7">
    <location>
        <begin position="543"/>
        <end position="577"/>
    </location>
</feature>
<feature type="transmembrane region" description="Helical" evidence="8">
    <location>
        <begin position="41"/>
        <end position="62"/>
    </location>
</feature>
<comment type="subcellular location">
    <subcellularLocation>
        <location evidence="1">Cell inner membrane</location>
    </subcellularLocation>
</comment>
<evidence type="ECO:0000313" key="11">
    <source>
        <dbReference type="Proteomes" id="UP000199758"/>
    </source>
</evidence>
<feature type="domain" description="Mce/MlaD" evidence="9">
    <location>
        <begin position="309"/>
        <end position="415"/>
    </location>
</feature>
<keyword evidence="4 8" id="KW-0812">Transmembrane</keyword>
<keyword evidence="2" id="KW-1003">Cell membrane</keyword>
<evidence type="ECO:0000256" key="7">
    <source>
        <dbReference type="SAM" id="MobiDB-lite"/>
    </source>
</evidence>
<evidence type="ECO:0000256" key="1">
    <source>
        <dbReference type="ARBA" id="ARBA00004533"/>
    </source>
</evidence>
<keyword evidence="11" id="KW-1185">Reference proteome</keyword>
<evidence type="ECO:0000313" key="10">
    <source>
        <dbReference type="EMBL" id="SHG46308.1"/>
    </source>
</evidence>
<dbReference type="Proteomes" id="UP000199758">
    <property type="component" value="Unassembled WGS sequence"/>
</dbReference>
<protein>
    <submittedName>
        <fullName evidence="10">Paraquat-inducible protein B</fullName>
    </submittedName>
</protein>
<keyword evidence="6 8" id="KW-0472">Membrane</keyword>
<dbReference type="STRING" id="490188.SAMN04488068_0302"/>
<keyword evidence="5 8" id="KW-1133">Transmembrane helix</keyword>
<dbReference type="PANTHER" id="PTHR30462:SF0">
    <property type="entry name" value="INTERMEMBRANE TRANSPORT PROTEIN YEBT"/>
    <property type="match status" value="1"/>
</dbReference>
<evidence type="ECO:0000259" key="9">
    <source>
        <dbReference type="Pfam" id="PF02470"/>
    </source>
</evidence>
<feature type="domain" description="Mce/MlaD" evidence="9">
    <location>
        <begin position="180"/>
        <end position="247"/>
    </location>
</feature>
<dbReference type="GO" id="GO:0005886">
    <property type="term" value="C:plasma membrane"/>
    <property type="evidence" value="ECO:0007669"/>
    <property type="project" value="UniProtKB-SubCell"/>
</dbReference>
<reference evidence="10 11" key="1">
    <citation type="submission" date="2016-11" db="EMBL/GenBank/DDBJ databases">
        <authorList>
            <person name="Jaros S."/>
            <person name="Januszkiewicz K."/>
            <person name="Wedrychowicz H."/>
        </authorList>
    </citation>
    <scope>NUCLEOTIDE SEQUENCE [LARGE SCALE GENOMIC DNA]</scope>
    <source>
        <strain evidence="10 11">CGMCC 1.7049</strain>
    </source>
</reference>
<sequence length="577" mass="63474">MLPTLLRRLLTRPDMSPPDPNLLSDLPEPSLRPPRRWTVSVIWVVPLIAAIAAGVLGVRSYLSSGPSIVIDFKTAEGIESGKTEVRYKEVPIGKVRRTELTDDGQGVRVHVDLIRDAQIAAVDDSRFWVVRPRVGLGGVSGLGTLISGAYIGVDVGHSKQERTEFRGLEKPPGVTNDQQGRRFVLTTNDLGSLDAGSPVYYRRIAVGHIVDRALDADGKRVTLQMFIDAPYDRFVTTNARFWNASGLDVQVDASGFRLNTQSLATVIAGGIAFQPFPEDQPGDPAPENTQFTLFDDRTAAQAPSEAESVRLRLRFYQSTRGLTVGSPVVFQGIEIGRVKSLELDFDRERRDFWTDVAIDVYPRSMGRAFDSWQRHSKREPKTADTFFRMLVERNLRAQLRTANLITGQLFIALDFDPKSARVVPPADQSPLEIPTSRGEFDQIQEQISNIVTKLDAIPFDQIGNNLNSTLTSADALLKRLDGQVLPEVQKAVQDAQRTLGAASDALSDDSRLQSDVRDTMDEVGRAARSLRTLADYLQRHPESLLRGRKDGDPDPAPPAGAIPALPATSTVPVVPES</sequence>
<dbReference type="PANTHER" id="PTHR30462">
    <property type="entry name" value="INTERMEMBRANE TRANSPORT PROTEIN PQIB-RELATED"/>
    <property type="match status" value="1"/>
</dbReference>
<gene>
    <name evidence="10" type="ORF">SAMN04488068_0302</name>
</gene>
<dbReference type="AlphaFoldDB" id="A0A1M5K0K1"/>
<dbReference type="InterPro" id="IPR003399">
    <property type="entry name" value="Mce/MlaD"/>
</dbReference>
<keyword evidence="3" id="KW-0997">Cell inner membrane</keyword>
<proteinExistence type="predicted"/>
<feature type="domain" description="Mce/MlaD" evidence="9">
    <location>
        <begin position="65"/>
        <end position="155"/>
    </location>
</feature>
<evidence type="ECO:0000256" key="5">
    <source>
        <dbReference type="ARBA" id="ARBA00022989"/>
    </source>
</evidence>
<evidence type="ECO:0000256" key="4">
    <source>
        <dbReference type="ARBA" id="ARBA00022692"/>
    </source>
</evidence>